<accession>A0A1E5QG56</accession>
<evidence type="ECO:0008006" key="3">
    <source>
        <dbReference type="Google" id="ProtNLM"/>
    </source>
</evidence>
<proteinExistence type="predicted"/>
<evidence type="ECO:0000256" key="1">
    <source>
        <dbReference type="SAM" id="MobiDB-lite"/>
    </source>
</evidence>
<dbReference type="Pfam" id="PF14233">
    <property type="entry name" value="DUF4335"/>
    <property type="match status" value="1"/>
</dbReference>
<sequence length="468" mass="49646">MASEPTILRRYTPPTCRLELIAKSSPLSRWAGQPVLKNLRFRLSFDDPRLPDEQQLMLKGDRTQLENLAQAVETYLQTFLAASPARLNAALLAPLVDPEVPTEAIAPPPEIATPPESTPTVVTGDIFLQPNGLMTHDLHLGSLATPESGSIIPLSVLQLFDLASALDEYQADVVALPTLARPQRFSGVSPSLRFAASLLLAVGITSFSVKLLGDWYSTPEPTLTAAGDPQDPQQLLIRPAPTILPSPESSDQTLPPPPPMGASQPAAPDALISIPSGASPNAPSVSEATPELGGSESQIPVFDIPDEPVAQAPVPAPPRVAESAPAPAVTGLPEVPEVAPSDSSPGDSGAVSRSAIPSTRSLQEPPAQTATAFDRIPQVAEVRRYFQQRWNPPESLPSTIEYSLLLAPDGSIEQVIPLGETAATFLDRTEMPLRGEAFVSPVEGGRQPKIRLVLTPEGEVQAFLEAMN</sequence>
<name>A0A1E5QG56_9CYAN</name>
<dbReference type="STRING" id="1781255.BH720_18750"/>
<gene>
    <name evidence="2" type="ORF">BH720_18750</name>
</gene>
<dbReference type="AlphaFoldDB" id="A0A1E5QG56"/>
<dbReference type="RefSeq" id="WP_069968755.1">
    <property type="nucleotide sequence ID" value="NZ_CM124774.1"/>
</dbReference>
<dbReference type="EMBL" id="MJGC01000083">
    <property type="protein sequence ID" value="OEJ73639.1"/>
    <property type="molecule type" value="Genomic_DNA"/>
</dbReference>
<feature type="region of interest" description="Disordered" evidence="1">
    <location>
        <begin position="241"/>
        <end position="369"/>
    </location>
</feature>
<comment type="caution">
    <text evidence="2">The sequence shown here is derived from an EMBL/GenBank/DDBJ whole genome shotgun (WGS) entry which is preliminary data.</text>
</comment>
<protein>
    <recommendedName>
        <fullName evidence="3">DUF4335 domain-containing protein</fullName>
    </recommendedName>
</protein>
<dbReference type="InterPro" id="IPR025569">
    <property type="entry name" value="DUF4335"/>
</dbReference>
<dbReference type="OrthoDB" id="425813at2"/>
<organism evidence="2">
    <name type="scientific">Desertifilum tharense IPPAS B-1220</name>
    <dbReference type="NCBI Taxonomy" id="1781255"/>
    <lineage>
        <taxon>Bacteria</taxon>
        <taxon>Bacillati</taxon>
        <taxon>Cyanobacteriota</taxon>
        <taxon>Cyanophyceae</taxon>
        <taxon>Desertifilales</taxon>
        <taxon>Desertifilaceae</taxon>
        <taxon>Desertifilum</taxon>
    </lineage>
</organism>
<feature type="compositionally biased region" description="Polar residues" evidence="1">
    <location>
        <begin position="276"/>
        <end position="287"/>
    </location>
</feature>
<feature type="compositionally biased region" description="Polar residues" evidence="1">
    <location>
        <begin position="355"/>
        <end position="369"/>
    </location>
</feature>
<reference evidence="2" key="1">
    <citation type="submission" date="2016-09" db="EMBL/GenBank/DDBJ databases">
        <title>Draft genome of thermotolerant cyanobacterium Desertifilum sp. strain IPPAS B-1220.</title>
        <authorList>
            <person name="Sinetova M.A."/>
            <person name="Bolakhan K."/>
            <person name="Zayadan B.K."/>
            <person name="Mironov K.S."/>
            <person name="Ustinova V."/>
            <person name="Kupriyanova E.V."/>
            <person name="Sidorov R.A."/>
            <person name="Skrypnik A.N."/>
            <person name="Gogoleva N.E."/>
            <person name="Gogolev Y.V."/>
            <person name="Los D.A."/>
        </authorList>
    </citation>
    <scope>NUCLEOTIDE SEQUENCE [LARGE SCALE GENOMIC DNA]</scope>
    <source>
        <strain evidence="2">IPPAS B-1220</strain>
    </source>
</reference>
<evidence type="ECO:0000313" key="2">
    <source>
        <dbReference type="EMBL" id="OEJ73639.1"/>
    </source>
</evidence>
<feature type="compositionally biased region" description="Low complexity" evidence="1">
    <location>
        <begin position="308"/>
        <end position="329"/>
    </location>
</feature>